<keyword evidence="2" id="KW-0238">DNA-binding</keyword>
<dbReference type="OrthoDB" id="9809338at2"/>
<dbReference type="PANTHER" id="PTHR46796">
    <property type="entry name" value="HTH-TYPE TRANSCRIPTIONAL ACTIVATOR RHAS-RELATED"/>
    <property type="match status" value="1"/>
</dbReference>
<gene>
    <name evidence="5" type="ORF">G114_07930</name>
</gene>
<dbReference type="InterPro" id="IPR003313">
    <property type="entry name" value="AraC-bd"/>
</dbReference>
<dbReference type="Pfam" id="PF12833">
    <property type="entry name" value="HTH_18"/>
    <property type="match status" value="1"/>
</dbReference>
<dbReference type="SMART" id="SM00342">
    <property type="entry name" value="HTH_ARAC"/>
    <property type="match status" value="1"/>
</dbReference>
<dbReference type="Gene3D" id="1.10.10.60">
    <property type="entry name" value="Homeodomain-like"/>
    <property type="match status" value="2"/>
</dbReference>
<dbReference type="PROSITE" id="PS01124">
    <property type="entry name" value="HTH_ARAC_FAMILY_2"/>
    <property type="match status" value="1"/>
</dbReference>
<dbReference type="RefSeq" id="WP_005351285.1">
    <property type="nucleotide sequence ID" value="NZ_APVG01000016.1"/>
</dbReference>
<name>N9VM47_9GAMM</name>
<dbReference type="GO" id="GO:0043565">
    <property type="term" value="F:sequence-specific DNA binding"/>
    <property type="evidence" value="ECO:0007669"/>
    <property type="project" value="InterPro"/>
</dbReference>
<keyword evidence="1" id="KW-0805">Transcription regulation</keyword>
<dbReference type="eggNOG" id="COG2207">
    <property type="taxonomic scope" value="Bacteria"/>
</dbReference>
<evidence type="ECO:0000256" key="1">
    <source>
        <dbReference type="ARBA" id="ARBA00023015"/>
    </source>
</evidence>
<dbReference type="Proteomes" id="UP000023775">
    <property type="component" value="Unassembled WGS sequence"/>
</dbReference>
<comment type="caution">
    <text evidence="5">The sequence shown here is derived from an EMBL/GenBank/DDBJ whole genome shotgun (WGS) entry which is preliminary data.</text>
</comment>
<dbReference type="Pfam" id="PF02311">
    <property type="entry name" value="AraC_binding"/>
    <property type="match status" value="1"/>
</dbReference>
<dbReference type="InterPro" id="IPR050204">
    <property type="entry name" value="AraC_XylS_family_regulators"/>
</dbReference>
<dbReference type="SUPFAM" id="SSF51215">
    <property type="entry name" value="Regulatory protein AraC"/>
    <property type="match status" value="1"/>
</dbReference>
<protein>
    <submittedName>
        <fullName evidence="5">AraC/XylS family transcriptional regulator</fullName>
    </submittedName>
</protein>
<keyword evidence="3" id="KW-0804">Transcription</keyword>
<keyword evidence="6" id="KW-1185">Reference proteome</keyword>
<evidence type="ECO:0000313" key="6">
    <source>
        <dbReference type="Proteomes" id="UP000023775"/>
    </source>
</evidence>
<evidence type="ECO:0000313" key="5">
    <source>
        <dbReference type="EMBL" id="ENY72446.1"/>
    </source>
</evidence>
<dbReference type="InterPro" id="IPR018060">
    <property type="entry name" value="HTH_AraC"/>
</dbReference>
<reference evidence="5 6" key="1">
    <citation type="journal article" date="2013" name="Genome Announc.">
        <title>Draft Genome Sequence of the Aeromonas diversa Type Strain.</title>
        <authorList>
            <person name="Farfan M."/>
            <person name="Spataro N."/>
            <person name="Sanglas A."/>
            <person name="Albarral V."/>
            <person name="Loren J.G."/>
            <person name="Bosch E."/>
            <person name="Fuste M.C."/>
        </authorList>
    </citation>
    <scope>NUCLEOTIDE SEQUENCE [LARGE SCALE GENOMIC DNA]</scope>
    <source>
        <strain evidence="5 6">2478-85</strain>
    </source>
</reference>
<evidence type="ECO:0000259" key="4">
    <source>
        <dbReference type="PROSITE" id="PS01124"/>
    </source>
</evidence>
<evidence type="ECO:0000256" key="3">
    <source>
        <dbReference type="ARBA" id="ARBA00023163"/>
    </source>
</evidence>
<feature type="domain" description="HTH araC/xylS-type" evidence="4">
    <location>
        <begin position="164"/>
        <end position="261"/>
    </location>
</feature>
<proteinExistence type="predicted"/>
<sequence>MSTASTIHYWQSPLLPGVELCRAHHREFSYGRHVHLDYHVGLVQQGGQKFIHKGSSHLLVEGCLSTVNPDEMHDGISLLPEGYEVRVFSLPPDLIRRLLPGGERFFAAPLMQRPDLYQGFARLHASLEHGKADPLFAEGLLLELLAGLFALPAQVHALADPQLRFLREQLLATLDQRHTLDELAARVGLDRFAFLRQFKKRTGMTPYAWLKRLRLEQGKRLLTEGMAPSETALAVGFFDQSHFHRGFAQAYGVTPARYRDQMRGSRLRPP</sequence>
<dbReference type="AlphaFoldDB" id="N9VM47"/>
<dbReference type="PATRIC" id="fig|1268237.3.peg.1561"/>
<dbReference type="InterPro" id="IPR037923">
    <property type="entry name" value="HTH-like"/>
</dbReference>
<organism evidence="5 6">
    <name type="scientific">Aeromonas diversa CDC 2478-85</name>
    <dbReference type="NCBI Taxonomy" id="1268237"/>
    <lineage>
        <taxon>Bacteria</taxon>
        <taxon>Pseudomonadati</taxon>
        <taxon>Pseudomonadota</taxon>
        <taxon>Gammaproteobacteria</taxon>
        <taxon>Aeromonadales</taxon>
        <taxon>Aeromonadaceae</taxon>
        <taxon>Aeromonas</taxon>
    </lineage>
</organism>
<dbReference type="SUPFAM" id="SSF46689">
    <property type="entry name" value="Homeodomain-like"/>
    <property type="match status" value="2"/>
</dbReference>
<dbReference type="GO" id="GO:0003700">
    <property type="term" value="F:DNA-binding transcription factor activity"/>
    <property type="evidence" value="ECO:0007669"/>
    <property type="project" value="InterPro"/>
</dbReference>
<accession>N9VM47</accession>
<dbReference type="EMBL" id="APVG01000016">
    <property type="protein sequence ID" value="ENY72446.1"/>
    <property type="molecule type" value="Genomic_DNA"/>
</dbReference>
<evidence type="ECO:0000256" key="2">
    <source>
        <dbReference type="ARBA" id="ARBA00023125"/>
    </source>
</evidence>
<dbReference type="InterPro" id="IPR009057">
    <property type="entry name" value="Homeodomain-like_sf"/>
</dbReference>
<dbReference type="PANTHER" id="PTHR46796:SF11">
    <property type="entry name" value="TRANSCRIPTIONAL REGULATOR-RELATED"/>
    <property type="match status" value="1"/>
</dbReference>